<dbReference type="GO" id="GO:0006096">
    <property type="term" value="P:glycolytic process"/>
    <property type="evidence" value="ECO:0007669"/>
    <property type="project" value="TreeGrafter"/>
</dbReference>
<dbReference type="InterPro" id="IPR036291">
    <property type="entry name" value="NAD(P)-bd_dom_sf"/>
</dbReference>
<dbReference type="SUPFAM" id="SSF55347">
    <property type="entry name" value="Glyceraldehyde-3-phosphate dehydrogenase-like, C-terminal domain"/>
    <property type="match status" value="1"/>
</dbReference>
<accession>A0A4R2NF94</accession>
<dbReference type="Gene3D" id="3.40.50.720">
    <property type="entry name" value="NAD(P)-binding Rossmann-like Domain"/>
    <property type="match status" value="1"/>
</dbReference>
<dbReference type="EMBL" id="SLXH01000003">
    <property type="protein sequence ID" value="TCP19822.1"/>
    <property type="molecule type" value="Genomic_DNA"/>
</dbReference>
<dbReference type="InterPro" id="IPR020828">
    <property type="entry name" value="GlycerAld_3-P_DH_NAD(P)-bd"/>
</dbReference>
<dbReference type="AlphaFoldDB" id="A0A4R2NF94"/>
<comment type="caution">
    <text evidence="4">The sequence shown here is derived from an EMBL/GenBank/DDBJ whole genome shotgun (WGS) entry which is preliminary data.</text>
</comment>
<dbReference type="PANTHER" id="PTHR10836:SF76">
    <property type="entry name" value="GLYCERALDEHYDE-3-PHOSPHATE DEHYDROGENASE-RELATED"/>
    <property type="match status" value="1"/>
</dbReference>
<evidence type="ECO:0000313" key="5">
    <source>
        <dbReference type="Proteomes" id="UP000295182"/>
    </source>
</evidence>
<evidence type="ECO:0000256" key="1">
    <source>
        <dbReference type="ARBA" id="ARBA00007406"/>
    </source>
</evidence>
<dbReference type="GO" id="GO:0004365">
    <property type="term" value="F:glyceraldehyde-3-phosphate dehydrogenase (NAD+) (phosphorylating) activity"/>
    <property type="evidence" value="ECO:0007669"/>
    <property type="project" value="TreeGrafter"/>
</dbReference>
<keyword evidence="5" id="KW-1185">Reference proteome</keyword>
<dbReference type="GO" id="GO:0005829">
    <property type="term" value="C:cytosol"/>
    <property type="evidence" value="ECO:0007669"/>
    <property type="project" value="TreeGrafter"/>
</dbReference>
<evidence type="ECO:0000259" key="3">
    <source>
        <dbReference type="SMART" id="SM00846"/>
    </source>
</evidence>
<organism evidence="4 5">
    <name type="scientific">Simplicispira metamorpha</name>
    <dbReference type="NCBI Taxonomy" id="80881"/>
    <lineage>
        <taxon>Bacteria</taxon>
        <taxon>Pseudomonadati</taxon>
        <taxon>Pseudomonadota</taxon>
        <taxon>Betaproteobacteria</taxon>
        <taxon>Burkholderiales</taxon>
        <taxon>Comamonadaceae</taxon>
        <taxon>Simplicispira</taxon>
    </lineage>
</organism>
<feature type="domain" description="Glyceraldehyde 3-phosphate dehydrogenase NAD(P) binding" evidence="3">
    <location>
        <begin position="8"/>
        <end position="160"/>
    </location>
</feature>
<gene>
    <name evidence="4" type="ORF">EV674_10352</name>
</gene>
<dbReference type="SUPFAM" id="SSF51735">
    <property type="entry name" value="NAD(P)-binding Rossmann-fold domains"/>
    <property type="match status" value="1"/>
</dbReference>
<dbReference type="GO" id="GO:0051287">
    <property type="term" value="F:NAD binding"/>
    <property type="evidence" value="ECO:0007669"/>
    <property type="project" value="InterPro"/>
</dbReference>
<dbReference type="OrthoDB" id="9135573at2"/>
<dbReference type="SMART" id="SM00846">
    <property type="entry name" value="Gp_dh_N"/>
    <property type="match status" value="1"/>
</dbReference>
<evidence type="ECO:0000256" key="2">
    <source>
        <dbReference type="ARBA" id="ARBA00023002"/>
    </source>
</evidence>
<evidence type="ECO:0000313" key="4">
    <source>
        <dbReference type="EMBL" id="TCP19822.1"/>
    </source>
</evidence>
<name>A0A4R2NF94_9BURK</name>
<dbReference type="RefSeq" id="WP_119013920.1">
    <property type="nucleotide sequence ID" value="NZ_QXNC01000024.1"/>
</dbReference>
<dbReference type="PANTHER" id="PTHR10836">
    <property type="entry name" value="GLYCERALDEHYDE 3-PHOSPHATE DEHYDROGENASE"/>
    <property type="match status" value="1"/>
</dbReference>
<dbReference type="Gene3D" id="3.30.360.10">
    <property type="entry name" value="Dihydrodipicolinate Reductase, domain 2"/>
    <property type="match status" value="1"/>
</dbReference>
<proteinExistence type="inferred from homology"/>
<keyword evidence="2" id="KW-0560">Oxidoreductase</keyword>
<dbReference type="Proteomes" id="UP000295182">
    <property type="component" value="Unassembled WGS sequence"/>
</dbReference>
<dbReference type="InterPro" id="IPR020831">
    <property type="entry name" value="GlycerAld/Erythrose_P_DH"/>
</dbReference>
<comment type="similarity">
    <text evidence="1">Belongs to the glyceraldehyde-3-phosphate dehydrogenase family.</text>
</comment>
<reference evidence="4 5" key="1">
    <citation type="submission" date="2019-03" db="EMBL/GenBank/DDBJ databases">
        <title>Genomic Encyclopedia of Type Strains, Phase IV (KMG-IV): sequencing the most valuable type-strain genomes for metagenomic binning, comparative biology and taxonomic classification.</title>
        <authorList>
            <person name="Goeker M."/>
        </authorList>
    </citation>
    <scope>NUCLEOTIDE SEQUENCE [LARGE SCALE GENOMIC DNA]</scope>
    <source>
        <strain evidence="4 5">DSM 1837</strain>
    </source>
</reference>
<protein>
    <submittedName>
        <fullName evidence="4">Glyceraldehyde 3-phosphate dehydrogenase</fullName>
    </submittedName>
</protein>
<sequence length="332" mass="36810">MGNVALQCAVLHGAGRFAQHLLDAWLRHAPHLTLGYWCDEVLDVHGVCHLLQTHDRLDFAAAQPAVEDGSIALTRLDGQRHHLPFFHGPATQLPWRGKADVWLECSGRYPTAEQCRAFLHGKTQRVLVSATCWDADQTLVMGYNAADWRSDAQVLSYGSCTVNAFVPLAHWVHRRYGVEEAEVQVIHNQPAHRMEAHPRRQACTLERMGPQLLPWLDAGRFAVNYTLIPYTGASLLELRFRLQSPPSLPDFLQNLELACASGPLRGLYALCAQDPGITAVLGTGHNAVLHPAGVRLQGDTLRLSGYFDNENSAVRYWELAQWMAACQSAGVT</sequence>